<evidence type="ECO:0000313" key="3">
    <source>
        <dbReference type="Proteomes" id="UP000033567"/>
    </source>
</evidence>
<dbReference type="Proteomes" id="UP000033567">
    <property type="component" value="Unassembled WGS sequence"/>
</dbReference>
<dbReference type="GO" id="GO:0008725">
    <property type="term" value="F:DNA-3-methyladenine glycosylase activity"/>
    <property type="evidence" value="ECO:0007669"/>
    <property type="project" value="InterPro"/>
</dbReference>
<keyword evidence="3" id="KW-1185">Reference proteome</keyword>
<comment type="caution">
    <text evidence="2">The sequence shown here is derived from an EMBL/GenBank/DDBJ whole genome shotgun (WGS) entry which is preliminary data.</text>
</comment>
<accession>A0A0F4KVM1</accession>
<dbReference type="AlphaFoldDB" id="A0A0F4KVM1"/>
<dbReference type="Gene3D" id="1.10.340.30">
    <property type="entry name" value="Hypothetical protein, domain 2"/>
    <property type="match status" value="1"/>
</dbReference>
<dbReference type="PATRIC" id="fig|1684.5.peg.853"/>
<dbReference type="GO" id="GO:0006284">
    <property type="term" value="P:base-excision repair"/>
    <property type="evidence" value="ECO:0007669"/>
    <property type="project" value="InterPro"/>
</dbReference>
<reference evidence="2 3" key="1">
    <citation type="submission" date="2014-12" db="EMBL/GenBank/DDBJ databases">
        <title>Comparative genomics of the lactic acid bacteria isolated from the honey bee gut.</title>
        <authorList>
            <person name="Ellegaard K.M."/>
            <person name="Tamarit D."/>
            <person name="Javelind E."/>
            <person name="Olofsson T."/>
            <person name="Andersson S.G."/>
            <person name="Vasquez A."/>
        </authorList>
    </citation>
    <scope>NUCLEOTIDE SEQUENCE [LARGE SCALE GENOMIC DNA]</scope>
    <source>
        <strain evidence="2 3">Bin7</strain>
    </source>
</reference>
<feature type="binding site" evidence="1">
    <location>
        <position position="22"/>
    </location>
    <ligand>
        <name>Zn(2+)</name>
        <dbReference type="ChEBI" id="CHEBI:29105"/>
    </ligand>
</feature>
<keyword evidence="1" id="KW-0862">Zinc</keyword>
<dbReference type="RefSeq" id="WP_045935387.1">
    <property type="nucleotide sequence ID" value="NZ_KQ033885.1"/>
</dbReference>
<dbReference type="PANTHER" id="PTHR30037">
    <property type="entry name" value="DNA-3-METHYLADENINE GLYCOSYLASE 1"/>
    <property type="match status" value="1"/>
</dbReference>
<dbReference type="EMBL" id="JWMF01000007">
    <property type="protein sequence ID" value="KJY50123.1"/>
    <property type="molecule type" value="Genomic_DNA"/>
</dbReference>
<feature type="binding site" evidence="1">
    <location>
        <position position="179"/>
    </location>
    <ligand>
        <name>Zn(2+)</name>
        <dbReference type="ChEBI" id="CHEBI:29105"/>
    </ligand>
</feature>
<dbReference type="GO" id="GO:0046872">
    <property type="term" value="F:metal ion binding"/>
    <property type="evidence" value="ECO:0007669"/>
    <property type="project" value="UniProtKB-KW"/>
</dbReference>
<sequence length="200" mass="22967">MTEPLYRCDWAQVDDPLMRSYHDHEWGRPLHGSQRLFAMLSLEIFQCGLSWQLVLHRRQALFKDFDNFDIQAVAAFDADRIDRLMADPAIIRNRRKIEATVANAALIARRFPGEGFDRYCWSFTGGRTINHDYTDDPSIPRYDHLSAIVCKDMRDLGLRFLGPVTVHSFLQAAGMINDHQHDCFLNGCGHPPLNPPDQAI</sequence>
<dbReference type="InterPro" id="IPR005019">
    <property type="entry name" value="Adenine_glyco"/>
</dbReference>
<proteinExistence type="predicted"/>
<keyword evidence="1" id="KW-0479">Metal-binding</keyword>
<dbReference type="SUPFAM" id="SSF48150">
    <property type="entry name" value="DNA-glycosylase"/>
    <property type="match status" value="1"/>
</dbReference>
<feature type="binding site" evidence="1">
    <location>
        <position position="8"/>
    </location>
    <ligand>
        <name>Zn(2+)</name>
        <dbReference type="ChEBI" id="CHEBI:29105"/>
    </ligand>
</feature>
<dbReference type="PANTHER" id="PTHR30037:SF4">
    <property type="entry name" value="DNA-3-METHYLADENINE GLYCOSYLASE I"/>
    <property type="match status" value="1"/>
</dbReference>
<evidence type="ECO:0000313" key="2">
    <source>
        <dbReference type="EMBL" id="KJY50123.1"/>
    </source>
</evidence>
<protein>
    <submittedName>
        <fullName evidence="2">DNA-3-methyladenine glycosylase I</fullName>
    </submittedName>
</protein>
<organism evidence="2 3">
    <name type="scientific">Bifidobacterium mellis</name>
    <dbReference type="NCBI Taxonomy" id="1293823"/>
    <lineage>
        <taxon>Bacteria</taxon>
        <taxon>Bacillati</taxon>
        <taxon>Actinomycetota</taxon>
        <taxon>Actinomycetes</taxon>
        <taxon>Bifidobacteriales</taxon>
        <taxon>Bifidobacteriaceae</taxon>
        <taxon>Bifidobacterium</taxon>
    </lineage>
</organism>
<gene>
    <name evidence="2" type="ORF">JF70_08080</name>
</gene>
<name>A0A0F4KVM1_9BIFI</name>
<dbReference type="InterPro" id="IPR052891">
    <property type="entry name" value="DNA-3mA_glycosylase"/>
</dbReference>
<evidence type="ECO:0000256" key="1">
    <source>
        <dbReference type="PIRSR" id="PIRSR605019-1"/>
    </source>
</evidence>
<dbReference type="Pfam" id="PF03352">
    <property type="entry name" value="Adenine_glyco"/>
    <property type="match status" value="1"/>
</dbReference>
<dbReference type="InterPro" id="IPR011257">
    <property type="entry name" value="DNA_glycosylase"/>
</dbReference>
<feature type="binding site" evidence="1">
    <location>
        <position position="183"/>
    </location>
    <ligand>
        <name>Zn(2+)</name>
        <dbReference type="ChEBI" id="CHEBI:29105"/>
    </ligand>
</feature>